<evidence type="ECO:0000313" key="1">
    <source>
        <dbReference type="EMBL" id="SFH84481.1"/>
    </source>
</evidence>
<evidence type="ECO:0008006" key="3">
    <source>
        <dbReference type="Google" id="ProtNLM"/>
    </source>
</evidence>
<keyword evidence="2" id="KW-1185">Reference proteome</keyword>
<organism evidence="1 2">
    <name type="scientific">Paracoccus aminovorans</name>
    <dbReference type="NCBI Taxonomy" id="34004"/>
    <lineage>
        <taxon>Bacteria</taxon>
        <taxon>Pseudomonadati</taxon>
        <taxon>Pseudomonadota</taxon>
        <taxon>Alphaproteobacteria</taxon>
        <taxon>Rhodobacterales</taxon>
        <taxon>Paracoccaceae</taxon>
        <taxon>Paracoccus</taxon>
    </lineage>
</organism>
<gene>
    <name evidence="1" type="ORF">SAMN04488021_13732</name>
</gene>
<dbReference type="OrthoDB" id="7837362at2"/>
<protein>
    <recommendedName>
        <fullName evidence="3">PD-(D/E)XK nuclease superfamily protein</fullName>
    </recommendedName>
</protein>
<dbReference type="EMBL" id="FOPU01000037">
    <property type="protein sequence ID" value="SFH84481.1"/>
    <property type="molecule type" value="Genomic_DNA"/>
</dbReference>
<dbReference type="STRING" id="34004.SAMN04488021_13732"/>
<dbReference type="Proteomes" id="UP000183635">
    <property type="component" value="Unassembled WGS sequence"/>
</dbReference>
<reference evidence="1 2" key="1">
    <citation type="submission" date="2016-10" db="EMBL/GenBank/DDBJ databases">
        <authorList>
            <person name="de Groot N.N."/>
        </authorList>
    </citation>
    <scope>NUCLEOTIDE SEQUENCE [LARGE SCALE GENOMIC DNA]</scope>
    <source>
        <strain evidence="1 2">DSM 8537</strain>
    </source>
</reference>
<proteinExistence type="predicted"/>
<name>A0A1I3DDD3_9RHOB</name>
<accession>A0A1I3DDD3</accession>
<dbReference type="AlphaFoldDB" id="A0A1I3DDD3"/>
<sequence length="248" mass="27582">MFHAINARKARFDRVIDGVGKQPREDLITSALFGTIQFLSAPAQKLALKALIGQELRGDAEIFLWPYLRHPEENAEPDVVLRIRTDDGPAYWIVEVKWGAPLGDEQVGREVRTLRDGECLRGGLPAENRNVIGYTLLGAEMKHTEAMQVAEGEFSKLTFHSLTWPAVTERLRRLSTEKNDDPGLISWTRTAEDFLRGTPKGSVLGSWPPDIMMPPAASFTFAAGRQFDPGNAVGSVPAAQFNFTERHK</sequence>
<dbReference type="RefSeq" id="WP_139218125.1">
    <property type="nucleotide sequence ID" value="NZ_CBCRYP010000011.1"/>
</dbReference>
<evidence type="ECO:0000313" key="2">
    <source>
        <dbReference type="Proteomes" id="UP000183635"/>
    </source>
</evidence>